<dbReference type="RefSeq" id="WP_247242544.1">
    <property type="nucleotide sequence ID" value="NZ_JALJRA010000002.1"/>
</dbReference>
<protein>
    <submittedName>
        <fullName evidence="1">Uncharacterized protein</fullName>
    </submittedName>
</protein>
<reference evidence="1 2" key="1">
    <citation type="submission" date="2024-06" db="EMBL/GenBank/DDBJ databases">
        <title>Genomic Encyclopedia of Type Strains, Phase IV (KMG-IV): sequencing the most valuable type-strain genomes for metagenomic binning, comparative biology and taxonomic classification.</title>
        <authorList>
            <person name="Goeker M."/>
        </authorList>
    </citation>
    <scope>NUCLEOTIDE SEQUENCE [LARGE SCALE GENOMIC DNA]</scope>
    <source>
        <strain evidence="1 2">DSM 105042</strain>
    </source>
</reference>
<gene>
    <name evidence="1" type="ORF">ABID21_000673</name>
</gene>
<proteinExistence type="predicted"/>
<organism evidence="1 2">
    <name type="scientific">Pseudorhizobium tarimense</name>
    <dbReference type="NCBI Taxonomy" id="1079109"/>
    <lineage>
        <taxon>Bacteria</taxon>
        <taxon>Pseudomonadati</taxon>
        <taxon>Pseudomonadota</taxon>
        <taxon>Alphaproteobacteria</taxon>
        <taxon>Hyphomicrobiales</taxon>
        <taxon>Rhizobiaceae</taxon>
        <taxon>Rhizobium/Agrobacterium group</taxon>
        <taxon>Pseudorhizobium</taxon>
    </lineage>
</organism>
<evidence type="ECO:0000313" key="1">
    <source>
        <dbReference type="EMBL" id="MET3584578.1"/>
    </source>
</evidence>
<keyword evidence="2" id="KW-1185">Reference proteome</keyword>
<dbReference type="EMBL" id="JBEPLJ010000002">
    <property type="protein sequence ID" value="MET3584578.1"/>
    <property type="molecule type" value="Genomic_DNA"/>
</dbReference>
<evidence type="ECO:0000313" key="2">
    <source>
        <dbReference type="Proteomes" id="UP001549031"/>
    </source>
</evidence>
<name>A0ABV2H205_9HYPH</name>
<dbReference type="Proteomes" id="UP001549031">
    <property type="component" value="Unassembled WGS sequence"/>
</dbReference>
<sequence length="230" mass="25899">MMIEVAALGTMVDRSPNAFGVLSTCLFEGDPHPDAIIVGEAVRALAGRNFEIASDWNPVPEWSDEHGLIREAVAAVVDELVDGRSARINGRHIVTLVTCSASLKRGPDWKVGSSPSVVVLKRNGKDPAWFIMQKGKDSFGRSIEREVDGFDYKKRRPRRGAYNKHRLDRSVRGAVLSRLDWQIWQSALEDLCSSLHGRLHNHDLLPFTPDRQPWCRSRHDENIQQVIENT</sequence>
<accession>A0ABV2H205</accession>
<comment type="caution">
    <text evidence="1">The sequence shown here is derived from an EMBL/GenBank/DDBJ whole genome shotgun (WGS) entry which is preliminary data.</text>
</comment>